<dbReference type="InterPro" id="IPR002933">
    <property type="entry name" value="Peptidase_M20"/>
</dbReference>
<dbReference type="SUPFAM" id="SSF53187">
    <property type="entry name" value="Zn-dependent exopeptidases"/>
    <property type="match status" value="1"/>
</dbReference>
<dbReference type="GO" id="GO:0071713">
    <property type="term" value="F:para-aminobenzoyl-glutamate hydrolase activity"/>
    <property type="evidence" value="ECO:0007669"/>
    <property type="project" value="TreeGrafter"/>
</dbReference>
<reference evidence="3" key="1">
    <citation type="submission" date="2016-10" db="EMBL/GenBank/DDBJ databases">
        <authorList>
            <person name="Varghese N."/>
            <person name="Submissions S."/>
        </authorList>
    </citation>
    <scope>NUCLEOTIDE SEQUENCE [LARGE SCALE GENOMIC DNA]</scope>
    <source>
        <strain evidence="3">DSM 44498</strain>
    </source>
</reference>
<dbReference type="InterPro" id="IPR052030">
    <property type="entry name" value="Peptidase_M20/M20A_hydrolases"/>
</dbReference>
<dbReference type="EMBL" id="FNSV01000005">
    <property type="protein sequence ID" value="SEC71923.1"/>
    <property type="molecule type" value="Genomic_DNA"/>
</dbReference>
<dbReference type="InterPro" id="IPR017145">
    <property type="entry name" value="Aminobenzoyl-glu_utiliz_pB"/>
</dbReference>
<organism evidence="2 3">
    <name type="scientific">Rhodococcus koreensis</name>
    <dbReference type="NCBI Taxonomy" id="99653"/>
    <lineage>
        <taxon>Bacteria</taxon>
        <taxon>Bacillati</taxon>
        <taxon>Actinomycetota</taxon>
        <taxon>Actinomycetes</taxon>
        <taxon>Mycobacteriales</taxon>
        <taxon>Nocardiaceae</taxon>
        <taxon>Rhodococcus</taxon>
    </lineage>
</organism>
<dbReference type="Gene3D" id="3.40.630.10">
    <property type="entry name" value="Zn peptidases"/>
    <property type="match status" value="2"/>
</dbReference>
<dbReference type="InterPro" id="IPR017439">
    <property type="entry name" value="Amidohydrolase"/>
</dbReference>
<dbReference type="FunFam" id="3.30.70.360:FF:000004">
    <property type="entry name" value="Peptidase M20 domain-containing protein 2"/>
    <property type="match status" value="1"/>
</dbReference>
<dbReference type="GO" id="GO:0016805">
    <property type="term" value="F:dipeptidase activity"/>
    <property type="evidence" value="ECO:0007669"/>
    <property type="project" value="TreeGrafter"/>
</dbReference>
<dbReference type="GO" id="GO:0046657">
    <property type="term" value="P:folic acid catabolic process"/>
    <property type="evidence" value="ECO:0007669"/>
    <property type="project" value="TreeGrafter"/>
</dbReference>
<dbReference type="NCBIfam" id="TIGR01891">
    <property type="entry name" value="amidohydrolases"/>
    <property type="match status" value="1"/>
</dbReference>
<dbReference type="PANTHER" id="PTHR30575:SF0">
    <property type="entry name" value="XAA-ARG DIPEPTIDASE"/>
    <property type="match status" value="1"/>
</dbReference>
<dbReference type="InterPro" id="IPR036264">
    <property type="entry name" value="Bact_exopeptidase_dim_dom"/>
</dbReference>
<dbReference type="InterPro" id="IPR011650">
    <property type="entry name" value="Peptidase_M20_dimer"/>
</dbReference>
<dbReference type="GO" id="GO:0005737">
    <property type="term" value="C:cytoplasm"/>
    <property type="evidence" value="ECO:0007669"/>
    <property type="project" value="TreeGrafter"/>
</dbReference>
<dbReference type="Pfam" id="PF01546">
    <property type="entry name" value="Peptidase_M20"/>
    <property type="match status" value="1"/>
</dbReference>
<protein>
    <submittedName>
        <fullName evidence="2">Aminobenzoyl-glutamate utilization protein B</fullName>
    </submittedName>
</protein>
<dbReference type="Gene3D" id="3.30.70.360">
    <property type="match status" value="1"/>
</dbReference>
<name>A0A1H4UTE9_9NOCA</name>
<dbReference type="PANTHER" id="PTHR30575">
    <property type="entry name" value="PEPTIDASE M20"/>
    <property type="match status" value="1"/>
</dbReference>
<dbReference type="Proteomes" id="UP000183561">
    <property type="component" value="Unassembled WGS sequence"/>
</dbReference>
<sequence>MSVDPQLLGTIDELGPQYAALSDAIWDNPELRWEEHASVDAQIAAAEAEGFTVTRSVAGIPTAFSAEAGSGQPVIAIVGEYDALAGLSQKSGSAVPEPEPGNESGNGQGCGHHLLGGGSLLAATAVKRYLDANGLPGTVRYYGCPAEEAAAGKTFMVKEGAFDDVDAAVSWHPGDTTTVQRIRTLAYVQAYVRFTGIAAHAGVSPERGRSALDALELMNVGTNFLREHMPSDCRIHYAILDTGGRSPNVVQASAEAYYLVRSPDVAGMRELFARVTKIAEGAALMTETTVEIEVDGGCSDILPNVVLEDSMQERLRELGPVPFDVTDLATAEAFITKTASGRTASTLGGEFDGDGGALHTGIVTFDARSLRPTMTGSSDLGDVSWVTPLVQCATACVGVGTAAHSWQMVAQGKLPAAHKGMIHAAKIMASTAVDLLTDAELLASARKEFSTRTTQTPYDSPLPDGIVAPPLRDAVAVAQ</sequence>
<accession>A0A1H4UTE9</accession>
<dbReference type="RefSeq" id="WP_072949251.1">
    <property type="nucleotide sequence ID" value="NZ_CP070609.1"/>
</dbReference>
<dbReference type="OrthoDB" id="9781032at2"/>
<gene>
    <name evidence="2" type="ORF">SAMN04490239_5178</name>
</gene>
<evidence type="ECO:0000313" key="2">
    <source>
        <dbReference type="EMBL" id="SEC71923.1"/>
    </source>
</evidence>
<dbReference type="PIRSF" id="PIRSF037227">
    <property type="entry name" value="Aminobenzoyl-glu_utiliz_pB"/>
    <property type="match status" value="1"/>
</dbReference>
<dbReference type="AlphaFoldDB" id="A0A1H4UTE9"/>
<feature type="domain" description="Peptidase M20 dimerisation" evidence="1">
    <location>
        <begin position="189"/>
        <end position="281"/>
    </location>
</feature>
<evidence type="ECO:0000259" key="1">
    <source>
        <dbReference type="Pfam" id="PF07687"/>
    </source>
</evidence>
<evidence type="ECO:0000313" key="3">
    <source>
        <dbReference type="Proteomes" id="UP000183561"/>
    </source>
</evidence>
<proteinExistence type="predicted"/>
<dbReference type="Pfam" id="PF07687">
    <property type="entry name" value="M20_dimer"/>
    <property type="match status" value="1"/>
</dbReference>
<keyword evidence="3" id="KW-1185">Reference proteome</keyword>
<dbReference type="SUPFAM" id="SSF55031">
    <property type="entry name" value="Bacterial exopeptidase dimerisation domain"/>
    <property type="match status" value="1"/>
</dbReference>